<evidence type="ECO:0000256" key="4">
    <source>
        <dbReference type="SAM" id="MobiDB-lite"/>
    </source>
</evidence>
<dbReference type="PANTHER" id="PTHR12133:SF1">
    <property type="entry name" value="TRNA (ADENINE(58)-N(1))-METHYLTRANSFERASE, MITOCHONDRIAL"/>
    <property type="match status" value="1"/>
</dbReference>
<dbReference type="SUPFAM" id="SSF53335">
    <property type="entry name" value="S-adenosyl-L-methionine-dependent methyltransferases"/>
    <property type="match status" value="1"/>
</dbReference>
<dbReference type="InterPro" id="IPR014816">
    <property type="entry name" value="tRNA_MeTrfase_Gcd14"/>
</dbReference>
<name>A0A0F4ZCE1_9PEZI</name>
<evidence type="ECO:0000313" key="5">
    <source>
        <dbReference type="EMBL" id="KKA28214.1"/>
    </source>
</evidence>
<evidence type="ECO:0000313" key="6">
    <source>
        <dbReference type="Proteomes" id="UP000033483"/>
    </source>
</evidence>
<keyword evidence="6" id="KW-1185">Reference proteome</keyword>
<reference evidence="5 6" key="1">
    <citation type="submission" date="2015-03" db="EMBL/GenBank/DDBJ databases">
        <authorList>
            <person name="Radwan O."/>
            <person name="Al-Naeli F.A."/>
            <person name="Rendon G.A."/>
            <person name="Fields C."/>
        </authorList>
    </citation>
    <scope>NUCLEOTIDE SEQUENCE [LARGE SCALE GENOMIC DNA]</scope>
    <source>
        <strain evidence="5">CR-DP1</strain>
    </source>
</reference>
<evidence type="ECO:0000256" key="1">
    <source>
        <dbReference type="ARBA" id="ARBA00012796"/>
    </source>
</evidence>
<dbReference type="EMBL" id="LAEV01001406">
    <property type="protein sequence ID" value="KKA28214.1"/>
    <property type="molecule type" value="Genomic_DNA"/>
</dbReference>
<feature type="region of interest" description="Disordered" evidence="4">
    <location>
        <begin position="408"/>
        <end position="463"/>
    </location>
</feature>
<evidence type="ECO:0000256" key="2">
    <source>
        <dbReference type="ARBA" id="ARBA00015963"/>
    </source>
</evidence>
<evidence type="ECO:0000256" key="3">
    <source>
        <dbReference type="ARBA" id="ARBA00033309"/>
    </source>
</evidence>
<dbReference type="Gene3D" id="3.40.50.150">
    <property type="entry name" value="Vaccinia Virus protein VP39"/>
    <property type="match status" value="1"/>
</dbReference>
<sequence length="463" mass="50774">MFCRLFGSRVARQLWATSNQRCYSSIRKSIQEYDVLLLHQNAQSGGKFTVTPPLRPNETLTLAYGGQVSTNLLLQRHILDAVTDSRGNVVDIYEPSLPAYIHNAPHRLATPIYAQDASLITALLDVHPDNSPDAAPYEIFEAGTGIGGLTLHLARAVHGANPPLPTPLRDALVRGAYSTGQPRDNAKEALVEDHHVKVFDDAAVQALHDEWLAQRRAVVHTLDLKHSHSRYAHKLIRNFRRAQYLMDVSFHVATIESYLGGRLVASEGRPFLDCAFLDLPEPEAQVDTVMKALKPDGTLLVFSPSVTQIARVIRWAKSLKPAQLRLEKTLELPLATNNDATLRVGTGGKEWDVRYVRTKKAAKAGEKDEDDEVLVCRPMVYQRTVGGGFVGVFRRLLGTQGRVVYEGSLNPTKRNPRYSQAEGAAVSSGDTAVSTVSTGDAVESTEDTTKPAQDAATPSEQTS</sequence>
<dbReference type="GO" id="GO:0005739">
    <property type="term" value="C:mitochondrion"/>
    <property type="evidence" value="ECO:0007669"/>
    <property type="project" value="TreeGrafter"/>
</dbReference>
<dbReference type="InterPro" id="IPR029063">
    <property type="entry name" value="SAM-dependent_MTases_sf"/>
</dbReference>
<protein>
    <recommendedName>
        <fullName evidence="2">tRNA (adenine(58)-N(1))-methyltransferase catalytic subunit TRM61</fullName>
        <ecNumber evidence="1">2.1.1.220</ecNumber>
    </recommendedName>
    <alternativeName>
        <fullName evidence="3">tRNA(m1A58)-methyltransferase subunit TRM61</fullName>
    </alternativeName>
</protein>
<dbReference type="EC" id="2.1.1.220" evidence="1"/>
<dbReference type="PROSITE" id="PS51620">
    <property type="entry name" value="SAM_TRM61"/>
    <property type="match status" value="1"/>
</dbReference>
<dbReference type="PANTHER" id="PTHR12133">
    <property type="entry name" value="TRNA (ADENINE(58)-N(1))-METHYLTRANSFERASE"/>
    <property type="match status" value="1"/>
</dbReference>
<proteinExistence type="predicted"/>
<dbReference type="AlphaFoldDB" id="A0A0F4ZCE1"/>
<dbReference type="GO" id="GO:0031515">
    <property type="term" value="C:tRNA (m1A) methyltransferase complex"/>
    <property type="evidence" value="ECO:0007669"/>
    <property type="project" value="InterPro"/>
</dbReference>
<dbReference type="GO" id="GO:0160107">
    <property type="term" value="F:tRNA (adenine(58)-N1)-methyltransferase activity"/>
    <property type="evidence" value="ECO:0007669"/>
    <property type="project" value="UniProtKB-EC"/>
</dbReference>
<dbReference type="OrthoDB" id="5585464at2759"/>
<dbReference type="GO" id="GO:0030488">
    <property type="term" value="P:tRNA methylation"/>
    <property type="evidence" value="ECO:0007669"/>
    <property type="project" value="InterPro"/>
</dbReference>
<accession>A0A0F4ZCE1</accession>
<dbReference type="Proteomes" id="UP000033483">
    <property type="component" value="Unassembled WGS sequence"/>
</dbReference>
<gene>
    <name evidence="5" type="ORF">TD95_003323</name>
</gene>
<comment type="caution">
    <text evidence="5">The sequence shown here is derived from an EMBL/GenBank/DDBJ whole genome shotgun (WGS) entry which is preliminary data.</text>
</comment>
<organism evidence="5 6">
    <name type="scientific">Thielaviopsis punctulata</name>
    <dbReference type="NCBI Taxonomy" id="72032"/>
    <lineage>
        <taxon>Eukaryota</taxon>
        <taxon>Fungi</taxon>
        <taxon>Dikarya</taxon>
        <taxon>Ascomycota</taxon>
        <taxon>Pezizomycotina</taxon>
        <taxon>Sordariomycetes</taxon>
        <taxon>Hypocreomycetidae</taxon>
        <taxon>Microascales</taxon>
        <taxon>Ceratocystidaceae</taxon>
        <taxon>Thielaviopsis</taxon>
    </lineage>
</organism>
<feature type="compositionally biased region" description="Polar residues" evidence="4">
    <location>
        <begin position="428"/>
        <end position="438"/>
    </location>
</feature>